<keyword evidence="9" id="KW-1185">Reference proteome</keyword>
<reference evidence="8" key="2">
    <citation type="journal article" date="2023" name="Int. J. Mol. Sci.">
        <title>De Novo Assembly and Annotation of 11 Diverse Shrub Willow (Salix) Genomes Reveals Novel Gene Organization in Sex-Linked Regions.</title>
        <authorList>
            <person name="Hyden B."/>
            <person name="Feng K."/>
            <person name="Yates T.B."/>
            <person name="Jawdy S."/>
            <person name="Cereghino C."/>
            <person name="Smart L.B."/>
            <person name="Muchero W."/>
        </authorList>
    </citation>
    <scope>NUCLEOTIDE SEQUENCE</scope>
    <source>
        <tissue evidence="8">Shoot tip</tissue>
    </source>
</reference>
<dbReference type="InterPro" id="IPR027417">
    <property type="entry name" value="P-loop_NTPase"/>
</dbReference>
<evidence type="ECO:0000259" key="7">
    <source>
        <dbReference type="PROSITE" id="PS01358"/>
    </source>
</evidence>
<dbReference type="SUPFAM" id="SSF90209">
    <property type="entry name" value="Ran binding protein zinc finger-like"/>
    <property type="match status" value="1"/>
</dbReference>
<dbReference type="Pfam" id="PF00009">
    <property type="entry name" value="GTP_EFTU"/>
    <property type="match status" value="1"/>
</dbReference>
<organism evidence="8 9">
    <name type="scientific">Salix suchowensis</name>
    <dbReference type="NCBI Taxonomy" id="1278906"/>
    <lineage>
        <taxon>Eukaryota</taxon>
        <taxon>Viridiplantae</taxon>
        <taxon>Streptophyta</taxon>
        <taxon>Embryophyta</taxon>
        <taxon>Tracheophyta</taxon>
        <taxon>Spermatophyta</taxon>
        <taxon>Magnoliopsida</taxon>
        <taxon>eudicotyledons</taxon>
        <taxon>Gunneridae</taxon>
        <taxon>Pentapetalae</taxon>
        <taxon>rosids</taxon>
        <taxon>fabids</taxon>
        <taxon>Malpighiales</taxon>
        <taxon>Salicaceae</taxon>
        <taxon>Saliceae</taxon>
        <taxon>Salix</taxon>
    </lineage>
</organism>
<feature type="region of interest" description="Disordered" evidence="6">
    <location>
        <begin position="313"/>
        <end position="429"/>
    </location>
</feature>
<feature type="compositionally biased region" description="Polar residues" evidence="6">
    <location>
        <begin position="313"/>
        <end position="324"/>
    </location>
</feature>
<dbReference type="InterPro" id="IPR050100">
    <property type="entry name" value="TRAFAC_GTPase_members"/>
</dbReference>
<evidence type="ECO:0000256" key="1">
    <source>
        <dbReference type="ARBA" id="ARBA00022723"/>
    </source>
</evidence>
<dbReference type="PANTHER" id="PTHR23115">
    <property type="entry name" value="TRANSLATION FACTOR"/>
    <property type="match status" value="1"/>
</dbReference>
<evidence type="ECO:0000256" key="4">
    <source>
        <dbReference type="ARBA" id="ARBA00022833"/>
    </source>
</evidence>
<protein>
    <recommendedName>
        <fullName evidence="7">RanBP2-type domain-containing protein</fullName>
    </recommendedName>
</protein>
<dbReference type="SUPFAM" id="SSF52540">
    <property type="entry name" value="P-loop containing nucleoside triphosphate hydrolases"/>
    <property type="match status" value="1"/>
</dbReference>
<gene>
    <name evidence="8" type="ORF">OIU77_031556</name>
</gene>
<dbReference type="Proteomes" id="UP001141253">
    <property type="component" value="Chromosome 6"/>
</dbReference>
<keyword evidence="5" id="KW-0342">GTP-binding</keyword>
<feature type="domain" description="RanBP2-type" evidence="7">
    <location>
        <begin position="140"/>
        <end position="159"/>
    </location>
</feature>
<dbReference type="InterPro" id="IPR036443">
    <property type="entry name" value="Znf_RanBP2_sf"/>
</dbReference>
<keyword evidence="2" id="KW-0547">Nucleotide-binding</keyword>
<dbReference type="InterPro" id="IPR000795">
    <property type="entry name" value="T_Tr_GTP-bd_dom"/>
</dbReference>
<dbReference type="PROSITE" id="PS01358">
    <property type="entry name" value="ZF_RANBP2_1"/>
    <property type="match status" value="1"/>
</dbReference>
<evidence type="ECO:0000256" key="2">
    <source>
        <dbReference type="ARBA" id="ARBA00022741"/>
    </source>
</evidence>
<evidence type="ECO:0000256" key="3">
    <source>
        <dbReference type="ARBA" id="ARBA00022771"/>
    </source>
</evidence>
<accession>A0ABQ9BFV5</accession>
<sequence>MIQSLICRGLEEVFWLHCQVLHGRAGRQSGRDCEYAIEFSGGNGSSFDDILLINIYKPLAERETKTERESEREKERRKEASSVLWLLATAISYRINMPRKGNYGVDYDDYDDYDYDYDVEDQVEAPEPKKETSSDKVRVWGCSICTYDNDESMTACDICGVMRSSVLGKFKDDKETAGIICKDSGVSIMAKSLFASLPHRTPRKAVVGQRWNDDFVTEEGDNFHKLGNFQGKFDEFHKALSPHNRSHFDIGHFAILLLKTIIRSVASMCVLMSCILHIQLLSSLISHLQMTWFLMGYDPPKIGSKANLINSRSQKTSAGLSETVKSSDKSSAPMPKGKQGRPGVNDGNPKKNGVADTQSSDETSDSTSSSMLKGKDKSVGNASTSINGGKSLGPTSNLNDVSLSDKSGNSNKASARRSKPSAQYQPNDWMLPDKSENALTQLNLAIVGHVDSGKSTLSGRLLHLSGRITQKEMHKYEKEAKLQYSKDRFDLIGTQLGTFLRSCGFKDSLVSWVPLSAVENQNLVAAPSDVCFVILVSRILSAGCN</sequence>
<keyword evidence="3" id="KW-0863">Zinc-finger</keyword>
<evidence type="ECO:0000313" key="9">
    <source>
        <dbReference type="Proteomes" id="UP001141253"/>
    </source>
</evidence>
<feature type="compositionally biased region" description="Polar residues" evidence="6">
    <location>
        <begin position="380"/>
        <end position="413"/>
    </location>
</feature>
<reference evidence="8" key="1">
    <citation type="submission" date="2022-10" db="EMBL/GenBank/DDBJ databases">
        <authorList>
            <person name="Hyden B.L."/>
            <person name="Feng K."/>
            <person name="Yates T."/>
            <person name="Jawdy S."/>
            <person name="Smart L.B."/>
            <person name="Muchero W."/>
        </authorList>
    </citation>
    <scope>NUCLEOTIDE SEQUENCE</scope>
    <source>
        <tissue evidence="8">Shoot tip</tissue>
    </source>
</reference>
<comment type="caution">
    <text evidence="8">The sequence shown here is derived from an EMBL/GenBank/DDBJ whole genome shotgun (WGS) entry which is preliminary data.</text>
</comment>
<name>A0ABQ9BFV5_9ROSI</name>
<dbReference type="EMBL" id="JAPFFI010000009">
    <property type="protein sequence ID" value="KAJ6383153.1"/>
    <property type="molecule type" value="Genomic_DNA"/>
</dbReference>
<evidence type="ECO:0000256" key="6">
    <source>
        <dbReference type="SAM" id="MobiDB-lite"/>
    </source>
</evidence>
<feature type="compositionally biased region" description="Low complexity" evidence="6">
    <location>
        <begin position="356"/>
        <end position="370"/>
    </location>
</feature>
<keyword evidence="4" id="KW-0862">Zinc</keyword>
<keyword evidence="1" id="KW-0479">Metal-binding</keyword>
<evidence type="ECO:0000313" key="8">
    <source>
        <dbReference type="EMBL" id="KAJ6383153.1"/>
    </source>
</evidence>
<dbReference type="InterPro" id="IPR001876">
    <property type="entry name" value="Znf_RanBP2"/>
</dbReference>
<proteinExistence type="predicted"/>
<dbReference type="Gene3D" id="3.40.50.300">
    <property type="entry name" value="P-loop containing nucleotide triphosphate hydrolases"/>
    <property type="match status" value="1"/>
</dbReference>
<evidence type="ECO:0000256" key="5">
    <source>
        <dbReference type="ARBA" id="ARBA00023134"/>
    </source>
</evidence>